<dbReference type="Proteomes" id="UP000545386">
    <property type="component" value="Unassembled WGS sequence"/>
</dbReference>
<gene>
    <name evidence="2" type="ORF">GTU67_07365</name>
</gene>
<protein>
    <submittedName>
        <fullName evidence="2">Alpha/beta hydrolase</fullName>
    </submittedName>
</protein>
<dbReference type="InterPro" id="IPR000073">
    <property type="entry name" value="AB_hydrolase_1"/>
</dbReference>
<evidence type="ECO:0000313" key="2">
    <source>
        <dbReference type="EMBL" id="MBC2769730.1"/>
    </source>
</evidence>
<dbReference type="PANTHER" id="PTHR43798:SF33">
    <property type="entry name" value="HYDROLASE, PUTATIVE (AFU_ORTHOLOGUE AFUA_2G14860)-RELATED"/>
    <property type="match status" value="1"/>
</dbReference>
<comment type="caution">
    <text evidence="2">The sequence shown here is derived from an EMBL/GenBank/DDBJ whole genome shotgun (WGS) entry which is preliminary data.</text>
</comment>
<dbReference type="GO" id="GO:0016020">
    <property type="term" value="C:membrane"/>
    <property type="evidence" value="ECO:0007669"/>
    <property type="project" value="TreeGrafter"/>
</dbReference>
<dbReference type="InterPro" id="IPR029058">
    <property type="entry name" value="AB_hydrolase_fold"/>
</dbReference>
<dbReference type="Pfam" id="PF12697">
    <property type="entry name" value="Abhydrolase_6"/>
    <property type="match status" value="1"/>
</dbReference>
<sequence length="276" mass="31331">MQGSLNAVDRMVNITVQGRDYDIECRLLSPEKTDKDLIVFLHEGLGSVALWRDWPEQLCALANCRGLVFSRYGYGQSTPRPADEKWPVSYMHTQAEHFLPAVLAALGLDNEKPVFYGHSDGSSIALLYAAMYPERTKAIAVAAPHIFVEDITIASIAKAREAYLHTDLPQKFARYHQNPDLTFWAWNDIWLNPEFKLWNIEKYLPDIRCPVLAIQGKDDEYGTLDQIQGIHRVVSNTKLCIIDDCRHSPHKDQPEQLNAALINFITSLNPIQADNK</sequence>
<organism evidence="2 3">
    <name type="scientific">Pusillimonas minor</name>
    <dbReference type="NCBI Taxonomy" id="2697024"/>
    <lineage>
        <taxon>Bacteria</taxon>
        <taxon>Pseudomonadati</taxon>
        <taxon>Pseudomonadota</taxon>
        <taxon>Betaproteobacteria</taxon>
        <taxon>Burkholderiales</taxon>
        <taxon>Alcaligenaceae</taxon>
        <taxon>Pusillimonas</taxon>
    </lineage>
</organism>
<dbReference type="EMBL" id="JACJUU010000004">
    <property type="protein sequence ID" value="MBC2769730.1"/>
    <property type="molecule type" value="Genomic_DNA"/>
</dbReference>
<reference evidence="2 3" key="1">
    <citation type="submission" date="2020-08" db="EMBL/GenBank/DDBJ databases">
        <title>Paraeoetvoesia sp. YC-7-48 draft genome sequence.</title>
        <authorList>
            <person name="Yao L."/>
        </authorList>
    </citation>
    <scope>NUCLEOTIDE SEQUENCE [LARGE SCALE GENOMIC DNA]</scope>
    <source>
        <strain evidence="3">YC-7-48</strain>
    </source>
</reference>
<dbReference type="PANTHER" id="PTHR43798">
    <property type="entry name" value="MONOACYLGLYCEROL LIPASE"/>
    <property type="match status" value="1"/>
</dbReference>
<dbReference type="AlphaFoldDB" id="A0A842HQU1"/>
<accession>A0A842HQU1</accession>
<dbReference type="Gene3D" id="3.40.50.1820">
    <property type="entry name" value="alpha/beta hydrolase"/>
    <property type="match status" value="1"/>
</dbReference>
<feature type="domain" description="AB hydrolase-1" evidence="1">
    <location>
        <begin position="38"/>
        <end position="260"/>
    </location>
</feature>
<dbReference type="InterPro" id="IPR050266">
    <property type="entry name" value="AB_hydrolase_sf"/>
</dbReference>
<dbReference type="SUPFAM" id="SSF53474">
    <property type="entry name" value="alpha/beta-Hydrolases"/>
    <property type="match status" value="1"/>
</dbReference>
<keyword evidence="3" id="KW-1185">Reference proteome</keyword>
<dbReference type="RefSeq" id="WP_185779449.1">
    <property type="nucleotide sequence ID" value="NZ_JACJUU010000004.1"/>
</dbReference>
<keyword evidence="2" id="KW-0378">Hydrolase</keyword>
<evidence type="ECO:0000259" key="1">
    <source>
        <dbReference type="Pfam" id="PF12697"/>
    </source>
</evidence>
<proteinExistence type="predicted"/>
<name>A0A842HQU1_9BURK</name>
<dbReference type="GO" id="GO:0016787">
    <property type="term" value="F:hydrolase activity"/>
    <property type="evidence" value="ECO:0007669"/>
    <property type="project" value="UniProtKB-KW"/>
</dbReference>
<evidence type="ECO:0000313" key="3">
    <source>
        <dbReference type="Proteomes" id="UP000545386"/>
    </source>
</evidence>